<organism evidence="2">
    <name type="scientific">marine sediment metagenome</name>
    <dbReference type="NCBI Taxonomy" id="412755"/>
    <lineage>
        <taxon>unclassified sequences</taxon>
        <taxon>metagenomes</taxon>
        <taxon>ecological metagenomes</taxon>
    </lineage>
</organism>
<feature type="compositionally biased region" description="Basic and acidic residues" evidence="1">
    <location>
        <begin position="52"/>
        <end position="68"/>
    </location>
</feature>
<comment type="caution">
    <text evidence="2">The sequence shown here is derived from an EMBL/GenBank/DDBJ whole genome shotgun (WGS) entry which is preliminary data.</text>
</comment>
<sequence length="219" mass="24602">MDDDTVQKDSVSAGTESTDAAPEPVVEPTMAEQIATGVTQAMNEALPRLKQSIHDTVRSEASRNRPEDGANAGIRQALESWDNTDGRTIKQVLDEADRDAQLKTYQTRDAETLRQQEQIDQGKLLYDNFLRSMKIDPNDSQVDWARDEADVPKAVARFNESVAKILQTREKPAEKTKVDDNNYVDTAQTVGTKSFSIPTKKEDFGPWLDKLPYSVYKEH</sequence>
<dbReference type="AlphaFoldDB" id="A0A0F8XUP4"/>
<feature type="region of interest" description="Disordered" evidence="1">
    <location>
        <begin position="1"/>
        <end position="26"/>
    </location>
</feature>
<reference evidence="2" key="1">
    <citation type="journal article" date="2015" name="Nature">
        <title>Complex archaea that bridge the gap between prokaryotes and eukaryotes.</title>
        <authorList>
            <person name="Spang A."/>
            <person name="Saw J.H."/>
            <person name="Jorgensen S.L."/>
            <person name="Zaremba-Niedzwiedzka K."/>
            <person name="Martijn J."/>
            <person name="Lind A.E."/>
            <person name="van Eijk R."/>
            <person name="Schleper C."/>
            <person name="Guy L."/>
            <person name="Ettema T.J."/>
        </authorList>
    </citation>
    <scope>NUCLEOTIDE SEQUENCE</scope>
</reference>
<feature type="non-terminal residue" evidence="2">
    <location>
        <position position="219"/>
    </location>
</feature>
<accession>A0A0F8XUP4</accession>
<proteinExistence type="predicted"/>
<feature type="region of interest" description="Disordered" evidence="1">
    <location>
        <begin position="50"/>
        <end position="79"/>
    </location>
</feature>
<evidence type="ECO:0000313" key="2">
    <source>
        <dbReference type="EMBL" id="KKK72688.1"/>
    </source>
</evidence>
<feature type="compositionally biased region" description="Polar residues" evidence="1">
    <location>
        <begin position="8"/>
        <end position="18"/>
    </location>
</feature>
<protein>
    <submittedName>
        <fullName evidence="2">Uncharacterized protein</fullName>
    </submittedName>
</protein>
<name>A0A0F8XUP4_9ZZZZ</name>
<dbReference type="EMBL" id="LAZR01057135">
    <property type="protein sequence ID" value="KKK72688.1"/>
    <property type="molecule type" value="Genomic_DNA"/>
</dbReference>
<evidence type="ECO:0000256" key="1">
    <source>
        <dbReference type="SAM" id="MobiDB-lite"/>
    </source>
</evidence>
<gene>
    <name evidence="2" type="ORF">LCGC14_2901370</name>
</gene>